<feature type="non-terminal residue" evidence="1">
    <location>
        <position position="68"/>
    </location>
</feature>
<dbReference type="AlphaFoldDB" id="A0AA42Q7V2"/>
<evidence type="ECO:0000313" key="1">
    <source>
        <dbReference type="EMBL" id="MDH1337679.1"/>
    </source>
</evidence>
<dbReference type="Proteomes" id="UP001161065">
    <property type="component" value="Unassembled WGS sequence"/>
</dbReference>
<dbReference type="RefSeq" id="WP_280009725.1">
    <property type="nucleotide sequence ID" value="NZ_JAOCEK010000082.1"/>
</dbReference>
<comment type="caution">
    <text evidence="1">The sequence shown here is derived from an EMBL/GenBank/DDBJ whole genome shotgun (WGS) entry which is preliminary data.</text>
</comment>
<accession>A0AA42Q7V2</accession>
<evidence type="ECO:0000313" key="2">
    <source>
        <dbReference type="Proteomes" id="UP001161065"/>
    </source>
</evidence>
<dbReference type="EMBL" id="JAOCEK010000082">
    <property type="protein sequence ID" value="MDH1337679.1"/>
    <property type="molecule type" value="Genomic_DNA"/>
</dbReference>
<protein>
    <submittedName>
        <fullName evidence="1">Uncharacterized protein</fullName>
    </submittedName>
</protein>
<sequence>MQHKQDAIECCFIAHAELACTTFGGRSEGRNQGLQLSPQLFANGLSCHEGTKHKCFVPVSKGSGVSGS</sequence>
<name>A0AA42Q7V2_9BURK</name>
<gene>
    <name evidence="1" type="ORF">N5D63_26510</name>
</gene>
<organism evidence="1 2">
    <name type="scientific">Comamonas thiooxydans</name>
    <dbReference type="NCBI Taxonomy" id="363952"/>
    <lineage>
        <taxon>Bacteria</taxon>
        <taxon>Pseudomonadati</taxon>
        <taxon>Pseudomonadota</taxon>
        <taxon>Betaproteobacteria</taxon>
        <taxon>Burkholderiales</taxon>
        <taxon>Comamonadaceae</taxon>
        <taxon>Comamonas</taxon>
    </lineage>
</organism>
<reference evidence="1" key="1">
    <citation type="submission" date="2022-09" db="EMBL/GenBank/DDBJ databases">
        <title>Intensive care unit water sources are persistently colonized with multi-drug resistant bacteria and are the site of extensive horizontal gene transfer of antibiotic resistance genes.</title>
        <authorList>
            <person name="Diorio-Toth L."/>
        </authorList>
    </citation>
    <scope>NUCLEOTIDE SEQUENCE</scope>
    <source>
        <strain evidence="1">GD03832</strain>
    </source>
</reference>
<proteinExistence type="predicted"/>